<organism evidence="4 5">
    <name type="scientific">Porphyromonas levii</name>
    <dbReference type="NCBI Taxonomy" id="28114"/>
    <lineage>
        <taxon>Bacteria</taxon>
        <taxon>Pseudomonadati</taxon>
        <taxon>Bacteroidota</taxon>
        <taxon>Bacteroidia</taxon>
        <taxon>Bacteroidales</taxon>
        <taxon>Porphyromonadaceae</taxon>
        <taxon>Porphyromonas</taxon>
    </lineage>
</organism>
<dbReference type="STRING" id="1122973.GCA_000379925_01706"/>
<accession>A0A4Y8WQU5</accession>
<keyword evidence="5" id="KW-1185">Reference proteome</keyword>
<keyword evidence="2" id="KW-0119">Carbohydrate metabolism</keyword>
<evidence type="ECO:0000256" key="2">
    <source>
        <dbReference type="ARBA" id="ARBA00023277"/>
    </source>
</evidence>
<dbReference type="Proteomes" id="UP000297225">
    <property type="component" value="Unassembled WGS sequence"/>
</dbReference>
<evidence type="ECO:0000259" key="3">
    <source>
        <dbReference type="Pfam" id="PF01370"/>
    </source>
</evidence>
<dbReference type="RefSeq" id="WP_018358932.1">
    <property type="nucleotide sequence ID" value="NZ_CP197400.1"/>
</dbReference>
<name>A0A4Y8WQU5_9PORP</name>
<dbReference type="EMBL" id="SPNC01000068">
    <property type="protein sequence ID" value="TFH95058.1"/>
    <property type="molecule type" value="Genomic_DNA"/>
</dbReference>
<dbReference type="AlphaFoldDB" id="A0A4Y8WQU5"/>
<dbReference type="GeneID" id="66796672"/>
<dbReference type="PANTHER" id="PTHR43103:SF3">
    <property type="entry name" value="ADP-L-GLYCERO-D-MANNO-HEPTOSE-6-EPIMERASE"/>
    <property type="match status" value="1"/>
</dbReference>
<sequence>MTRDKKTVLLTGAGGNIGRELVEMLVHRTWSYRPRVFDLDTPKNREYFDRFGNRIDTYFGDITNPDSIMDATEGVDVVFHMASIIPPLAHDNPQLAYKVNVGGTRNLLDVLHKQAPNAQIIMASSVATYGDRFLNPFIKVGDPLIPAEGDSYAETKIEMEKMIQTSGLRWTIYRLAAIMGAGNHNAPKLMFRMPLEQIIEICTPRDTARAFVHTLEHLDEVEGKIFNLGGGPDCTTTYGEFLATNMEIYGLAPLDFPAHAFAQKNFHCGYYEDGEALEEILHFRRDTLDDYYAMVRAKTPKLQQLATKAISKIVKSYLLSKSEPYKAWVEQDEKAMKLYFRD</sequence>
<evidence type="ECO:0000256" key="1">
    <source>
        <dbReference type="ARBA" id="ARBA00022857"/>
    </source>
</evidence>
<dbReference type="InterPro" id="IPR036291">
    <property type="entry name" value="NAD(P)-bd_dom_sf"/>
</dbReference>
<evidence type="ECO:0000313" key="5">
    <source>
        <dbReference type="Proteomes" id="UP000297225"/>
    </source>
</evidence>
<evidence type="ECO:0000313" key="4">
    <source>
        <dbReference type="EMBL" id="TFH95058.1"/>
    </source>
</evidence>
<keyword evidence="1" id="KW-0521">NADP</keyword>
<dbReference type="Gene3D" id="3.40.50.720">
    <property type="entry name" value="NAD(P)-binding Rossmann-like Domain"/>
    <property type="match status" value="1"/>
</dbReference>
<protein>
    <submittedName>
        <fullName evidence="4">NAD(P)-dependent oxidoreductase</fullName>
    </submittedName>
</protein>
<dbReference type="SUPFAM" id="SSF51735">
    <property type="entry name" value="NAD(P)-binding Rossmann-fold domains"/>
    <property type="match status" value="1"/>
</dbReference>
<dbReference type="OrthoDB" id="329806at2"/>
<dbReference type="PANTHER" id="PTHR43103">
    <property type="entry name" value="NUCLEOSIDE-DIPHOSPHATE-SUGAR EPIMERASE"/>
    <property type="match status" value="1"/>
</dbReference>
<comment type="caution">
    <text evidence="4">The sequence shown here is derived from an EMBL/GenBank/DDBJ whole genome shotgun (WGS) entry which is preliminary data.</text>
</comment>
<dbReference type="InterPro" id="IPR001509">
    <property type="entry name" value="Epimerase_deHydtase"/>
</dbReference>
<feature type="domain" description="NAD-dependent epimerase/dehydratase" evidence="3">
    <location>
        <begin position="8"/>
        <end position="229"/>
    </location>
</feature>
<proteinExistence type="predicted"/>
<dbReference type="Pfam" id="PF01370">
    <property type="entry name" value="Epimerase"/>
    <property type="match status" value="1"/>
</dbReference>
<reference evidence="4 5" key="1">
    <citation type="submission" date="2019-03" db="EMBL/GenBank/DDBJ databases">
        <title>Porphyromonas levii Isolated from the Uterus of Dairy Cows.</title>
        <authorList>
            <person name="Francis A.M."/>
        </authorList>
    </citation>
    <scope>NUCLEOTIDE SEQUENCE [LARGE SCALE GENOMIC DNA]</scope>
    <source>
        <strain evidence="4 5">AF5678</strain>
    </source>
</reference>
<gene>
    <name evidence="4" type="ORF">E4P47_05360</name>
</gene>